<keyword evidence="9" id="KW-1185">Reference proteome</keyword>
<feature type="non-terminal residue" evidence="8">
    <location>
        <position position="1"/>
    </location>
</feature>
<evidence type="ECO:0000256" key="5">
    <source>
        <dbReference type="ARBA" id="ARBA00023002"/>
    </source>
</evidence>
<dbReference type="InterPro" id="IPR042098">
    <property type="entry name" value="TauD-like_sf"/>
</dbReference>
<dbReference type="PANTHER" id="PTHR30468">
    <property type="entry name" value="ALPHA-KETOGLUTARATE-DEPENDENT SULFONATE DIOXYGENASE"/>
    <property type="match status" value="1"/>
</dbReference>
<dbReference type="Proteomes" id="UP000258309">
    <property type="component" value="Unassembled WGS sequence"/>
</dbReference>
<evidence type="ECO:0000256" key="6">
    <source>
        <dbReference type="ARBA" id="ARBA00023004"/>
    </source>
</evidence>
<evidence type="ECO:0000256" key="3">
    <source>
        <dbReference type="ARBA" id="ARBA00022723"/>
    </source>
</evidence>
<sequence length="328" mass="36812">MAPTVTTTLISSSVINTLRTDSPPVTGLKADPSFSRLFSTGTHKDLTPKLGTEFRNIQLSQLTDDQIEDLAAFISTRGVVVFRDQNLSEKEQVAFGQRLGELQEHVHSYGKHPALIPIHVDKNSKLAAGEVWHSDMSEEPFPPAFSILYMEKVPLSGGDTLYANMYAAYDKLSPAMKEVFNGKTAITRRKTSILRPEKVARDTVCSHPIVRTHPVTGWQIIFANAPCTTHIEGMTELESKALLDFLAQHIEKGSEFQIRLHWEARSVAIWDNRAVQHQAVWDYWPHERSGRRVVVIGNTPFYDPEGTTQSAALQGDAVNPKWNRLFEH</sequence>
<evidence type="ECO:0000256" key="4">
    <source>
        <dbReference type="ARBA" id="ARBA00022964"/>
    </source>
</evidence>
<organism evidence="8 9">
    <name type="scientific">Scytalidium lignicola</name>
    <name type="common">Hyphomycete</name>
    <dbReference type="NCBI Taxonomy" id="5539"/>
    <lineage>
        <taxon>Eukaryota</taxon>
        <taxon>Fungi</taxon>
        <taxon>Dikarya</taxon>
        <taxon>Ascomycota</taxon>
        <taxon>Pezizomycotina</taxon>
        <taxon>Leotiomycetes</taxon>
        <taxon>Leotiomycetes incertae sedis</taxon>
        <taxon>Scytalidium</taxon>
    </lineage>
</organism>
<keyword evidence="5" id="KW-0560">Oxidoreductase</keyword>
<dbReference type="STRING" id="5539.A0A3E2HSI3"/>
<protein>
    <recommendedName>
        <fullName evidence="7">TauD/TfdA-like domain-containing protein</fullName>
    </recommendedName>
</protein>
<dbReference type="Pfam" id="PF02668">
    <property type="entry name" value="TauD"/>
    <property type="match status" value="1"/>
</dbReference>
<dbReference type="OrthoDB" id="10257314at2759"/>
<evidence type="ECO:0000259" key="7">
    <source>
        <dbReference type="Pfam" id="PF02668"/>
    </source>
</evidence>
<evidence type="ECO:0000313" key="8">
    <source>
        <dbReference type="EMBL" id="RFU35951.1"/>
    </source>
</evidence>
<reference evidence="8 9" key="1">
    <citation type="submission" date="2018-05" db="EMBL/GenBank/DDBJ databases">
        <title>Draft genome sequence of Scytalidium lignicola DSM 105466, a ubiquitous saprotrophic fungus.</title>
        <authorList>
            <person name="Buettner E."/>
            <person name="Gebauer A.M."/>
            <person name="Hofrichter M."/>
            <person name="Liers C."/>
            <person name="Kellner H."/>
        </authorList>
    </citation>
    <scope>NUCLEOTIDE SEQUENCE [LARGE SCALE GENOMIC DNA]</scope>
    <source>
        <strain evidence="8 9">DSM 105466</strain>
    </source>
</reference>
<comment type="similarity">
    <text evidence="2">Belongs to the TfdA dioxygenase family.</text>
</comment>
<gene>
    <name evidence="8" type="ORF">B7463_g418</name>
</gene>
<keyword evidence="6" id="KW-0408">Iron</keyword>
<proteinExistence type="inferred from homology"/>
<dbReference type="InterPro" id="IPR003819">
    <property type="entry name" value="TauD/TfdA-like"/>
</dbReference>
<evidence type="ECO:0000256" key="1">
    <source>
        <dbReference type="ARBA" id="ARBA00001954"/>
    </source>
</evidence>
<dbReference type="AlphaFoldDB" id="A0A3E2HSI3"/>
<comment type="cofactor">
    <cofactor evidence="1">
        <name>Fe(2+)</name>
        <dbReference type="ChEBI" id="CHEBI:29033"/>
    </cofactor>
</comment>
<evidence type="ECO:0000256" key="2">
    <source>
        <dbReference type="ARBA" id="ARBA00005896"/>
    </source>
</evidence>
<dbReference type="Gene3D" id="3.60.130.10">
    <property type="entry name" value="Clavaminate synthase-like"/>
    <property type="match status" value="1"/>
</dbReference>
<accession>A0A3E2HSI3</accession>
<dbReference type="InterPro" id="IPR051323">
    <property type="entry name" value="AtsK-like"/>
</dbReference>
<keyword evidence="4" id="KW-0223">Dioxygenase</keyword>
<comment type="caution">
    <text evidence="8">The sequence shown here is derived from an EMBL/GenBank/DDBJ whole genome shotgun (WGS) entry which is preliminary data.</text>
</comment>
<dbReference type="GO" id="GO:0016706">
    <property type="term" value="F:2-oxoglutarate-dependent dioxygenase activity"/>
    <property type="evidence" value="ECO:0007669"/>
    <property type="project" value="TreeGrafter"/>
</dbReference>
<name>A0A3E2HSI3_SCYLI</name>
<dbReference type="GO" id="GO:0046872">
    <property type="term" value="F:metal ion binding"/>
    <property type="evidence" value="ECO:0007669"/>
    <property type="project" value="UniProtKB-KW"/>
</dbReference>
<dbReference type="SUPFAM" id="SSF51197">
    <property type="entry name" value="Clavaminate synthase-like"/>
    <property type="match status" value="1"/>
</dbReference>
<evidence type="ECO:0000313" key="9">
    <source>
        <dbReference type="Proteomes" id="UP000258309"/>
    </source>
</evidence>
<dbReference type="PANTHER" id="PTHR30468:SF10">
    <property type="entry name" value="TAUD_TFDA-LIKE DOMAIN-CONTAINING PROTEIN"/>
    <property type="match status" value="1"/>
</dbReference>
<dbReference type="GO" id="GO:0005737">
    <property type="term" value="C:cytoplasm"/>
    <property type="evidence" value="ECO:0007669"/>
    <property type="project" value="TreeGrafter"/>
</dbReference>
<feature type="non-terminal residue" evidence="8">
    <location>
        <position position="328"/>
    </location>
</feature>
<dbReference type="OMA" id="CTTHIEG"/>
<keyword evidence="3" id="KW-0479">Metal-binding</keyword>
<feature type="domain" description="TauD/TfdA-like" evidence="7">
    <location>
        <begin position="43"/>
        <end position="293"/>
    </location>
</feature>
<dbReference type="EMBL" id="NCSJ02000003">
    <property type="protein sequence ID" value="RFU35951.1"/>
    <property type="molecule type" value="Genomic_DNA"/>
</dbReference>